<protein>
    <submittedName>
        <fullName evidence="2">Glycosyltransferase family 2 protein</fullName>
    </submittedName>
</protein>
<gene>
    <name evidence="2" type="ORF">ACFSJ3_13485</name>
</gene>
<evidence type="ECO:0000313" key="2">
    <source>
        <dbReference type="EMBL" id="MFD2097003.1"/>
    </source>
</evidence>
<comment type="caution">
    <text evidence="2">The sequence shown here is derived from an EMBL/GenBank/DDBJ whole genome shotgun (WGS) entry which is preliminary data.</text>
</comment>
<feature type="domain" description="Glycosyltransferase 2-like" evidence="1">
    <location>
        <begin position="11"/>
        <end position="170"/>
    </location>
</feature>
<dbReference type="InterPro" id="IPR029044">
    <property type="entry name" value="Nucleotide-diphossugar_trans"/>
</dbReference>
<dbReference type="Pfam" id="PF00535">
    <property type="entry name" value="Glycos_transf_2"/>
    <property type="match status" value="1"/>
</dbReference>
<dbReference type="RefSeq" id="WP_345339688.1">
    <property type="nucleotide sequence ID" value="NZ_BAABLI010000011.1"/>
</dbReference>
<dbReference type="Proteomes" id="UP001597380">
    <property type="component" value="Unassembled WGS sequence"/>
</dbReference>
<dbReference type="InterPro" id="IPR050834">
    <property type="entry name" value="Glycosyltransf_2"/>
</dbReference>
<dbReference type="Gene3D" id="3.90.550.10">
    <property type="entry name" value="Spore Coat Polysaccharide Biosynthesis Protein SpsA, Chain A"/>
    <property type="match status" value="1"/>
</dbReference>
<dbReference type="EMBL" id="JBHUHT010000014">
    <property type="protein sequence ID" value="MFD2097003.1"/>
    <property type="molecule type" value="Genomic_DNA"/>
</dbReference>
<dbReference type="PANTHER" id="PTHR43685:SF2">
    <property type="entry name" value="GLYCOSYLTRANSFERASE 2-LIKE DOMAIN-CONTAINING PROTEIN"/>
    <property type="match status" value="1"/>
</dbReference>
<dbReference type="PANTHER" id="PTHR43685">
    <property type="entry name" value="GLYCOSYLTRANSFERASE"/>
    <property type="match status" value="1"/>
</dbReference>
<sequence length="312" mass="35251">MTADADTPLVSVITPVYRGEQTLVRAVKSLLGQDYPHWEQWIIMDDGHDYQALLSDAGIDDPRIHFIRSEGIGTGPNRTRNLALELAAGQIIAPLDADDLFYPSRLSTLVPLALKYGVAGDNVRVVDETDNQPMADLFPLFDGYRTLPLDEYLQTTTPCVFLFRRDCVKQGWSPDVILGEDTLFNLRAMEQADRCVLWGAPLHEYRVNTQSICHSDDAASRADNSYQHCLARIRNDGMGFESLRYLEKVEQMLIRKKQINLDYDVALKAGFDGSYQHFVLQDRLANGDWEKCCSNADKQADKQADEQKESVE</sequence>
<evidence type="ECO:0000259" key="1">
    <source>
        <dbReference type="Pfam" id="PF00535"/>
    </source>
</evidence>
<evidence type="ECO:0000313" key="3">
    <source>
        <dbReference type="Proteomes" id="UP001597380"/>
    </source>
</evidence>
<accession>A0ABW4XRU6</accession>
<organism evidence="2 3">
    <name type="scientific">Corallincola platygyrae</name>
    <dbReference type="NCBI Taxonomy" id="1193278"/>
    <lineage>
        <taxon>Bacteria</taxon>
        <taxon>Pseudomonadati</taxon>
        <taxon>Pseudomonadota</taxon>
        <taxon>Gammaproteobacteria</taxon>
        <taxon>Alteromonadales</taxon>
        <taxon>Psychromonadaceae</taxon>
        <taxon>Corallincola</taxon>
    </lineage>
</organism>
<proteinExistence type="predicted"/>
<name>A0ABW4XRU6_9GAMM</name>
<dbReference type="SUPFAM" id="SSF53448">
    <property type="entry name" value="Nucleotide-diphospho-sugar transferases"/>
    <property type="match status" value="1"/>
</dbReference>
<dbReference type="CDD" id="cd00761">
    <property type="entry name" value="Glyco_tranf_GTA_type"/>
    <property type="match status" value="1"/>
</dbReference>
<reference evidence="3" key="1">
    <citation type="journal article" date="2019" name="Int. J. Syst. Evol. Microbiol.">
        <title>The Global Catalogue of Microorganisms (GCM) 10K type strain sequencing project: providing services to taxonomists for standard genome sequencing and annotation.</title>
        <authorList>
            <consortium name="The Broad Institute Genomics Platform"/>
            <consortium name="The Broad Institute Genome Sequencing Center for Infectious Disease"/>
            <person name="Wu L."/>
            <person name="Ma J."/>
        </authorList>
    </citation>
    <scope>NUCLEOTIDE SEQUENCE [LARGE SCALE GENOMIC DNA]</scope>
    <source>
        <strain evidence="3">CGMCC 1.10992</strain>
    </source>
</reference>
<keyword evidence="3" id="KW-1185">Reference proteome</keyword>
<dbReference type="InterPro" id="IPR001173">
    <property type="entry name" value="Glyco_trans_2-like"/>
</dbReference>